<feature type="domain" description="KilA-N DNA-binding" evidence="1">
    <location>
        <begin position="14"/>
        <end position="99"/>
    </location>
</feature>
<dbReference type="InterPro" id="IPR018873">
    <property type="entry name" value="KilA-N_DNA-bd_domain"/>
</dbReference>
<dbReference type="AlphaFoldDB" id="A0A7G9YMP6"/>
<sequence length="294" mass="34166">MSGKELIKNEEIQNRIYTIRDVQVMLDKDLAVFYGVKPIRLREQVKRNIKRFPSDFMFQLTEEEVDLMVSQNAIPSKQHLGGSLPFVFTEQGVATISAVLTSERAIEVNIRIMRAFVAMRRFFASNAQVFQRLDTLEIKQLETDKKIDHVLNALESKEIQPKQGIFFDGQIFDAYQFVSDLFRSAEESIVIIDNYLDDSVLTHLVKRKKNAKVILLTRNTSRQLALDVEKFNKQYPSIDIKEFKNSHDRFIIIDDKTVYHFGASLKDLGKKWFAFSQMDIGAVEMLTRLKEMRV</sequence>
<dbReference type="SUPFAM" id="SSF56024">
    <property type="entry name" value="Phospholipase D/nuclease"/>
    <property type="match status" value="1"/>
</dbReference>
<dbReference type="EMBL" id="MT631376">
    <property type="protein sequence ID" value="QNO49280.1"/>
    <property type="molecule type" value="Genomic_DNA"/>
</dbReference>
<proteinExistence type="predicted"/>
<evidence type="ECO:0000313" key="2">
    <source>
        <dbReference type="EMBL" id="QNO49280.1"/>
    </source>
</evidence>
<name>A0A7G9YMP6_9EURY</name>
<organism evidence="2">
    <name type="scientific">Candidatus Methanogaster sp. ANME-2c ERB4</name>
    <dbReference type="NCBI Taxonomy" id="2759911"/>
    <lineage>
        <taxon>Archaea</taxon>
        <taxon>Methanobacteriati</taxon>
        <taxon>Methanobacteriota</taxon>
        <taxon>Stenosarchaea group</taxon>
        <taxon>Methanomicrobia</taxon>
        <taxon>Methanosarcinales</taxon>
        <taxon>ANME-2 cluster</taxon>
        <taxon>Candidatus Methanogasteraceae</taxon>
        <taxon>Candidatus Methanogaster</taxon>
    </lineage>
</organism>
<gene>
    <name evidence="2" type="ORF">ANJBEOKM_00020</name>
</gene>
<reference evidence="2" key="1">
    <citation type="submission" date="2020-06" db="EMBL/GenBank/DDBJ databases">
        <title>Unique genomic features of the anaerobic methanotrophic archaea.</title>
        <authorList>
            <person name="Chadwick G.L."/>
            <person name="Skennerton C.T."/>
            <person name="Laso-Perez R."/>
            <person name="Leu A.O."/>
            <person name="Speth D.R."/>
            <person name="Yu H."/>
            <person name="Morgan-Lang C."/>
            <person name="Hatzenpichler R."/>
            <person name="Goudeau D."/>
            <person name="Malmstrom R."/>
            <person name="Brazelton W.J."/>
            <person name="Woyke T."/>
            <person name="Hallam S.J."/>
            <person name="Tyson G.W."/>
            <person name="Wegener G."/>
            <person name="Boetius A."/>
            <person name="Orphan V."/>
        </authorList>
    </citation>
    <scope>NUCLEOTIDE SEQUENCE</scope>
</reference>
<protein>
    <recommendedName>
        <fullName evidence="1">KilA-N DNA-binding domain-containing protein</fullName>
    </recommendedName>
</protein>
<accession>A0A7G9YMP6</accession>
<dbReference type="Pfam" id="PF10543">
    <property type="entry name" value="ORF6N"/>
    <property type="match status" value="1"/>
</dbReference>
<evidence type="ECO:0000259" key="1">
    <source>
        <dbReference type="Pfam" id="PF10543"/>
    </source>
</evidence>